<evidence type="ECO:0000313" key="1">
    <source>
        <dbReference type="EnsemblPlants" id="AET6Gv20442600.23"/>
    </source>
</evidence>
<evidence type="ECO:0000313" key="2">
    <source>
        <dbReference type="Proteomes" id="UP000015105"/>
    </source>
</evidence>
<dbReference type="Gramene" id="AET6Gv20442600.23">
    <property type="protein sequence ID" value="AET6Gv20442600.23"/>
    <property type="gene ID" value="AET6Gv20442600"/>
</dbReference>
<accession>A0A453NPW4</accession>
<protein>
    <submittedName>
        <fullName evidence="1">Uncharacterized protein</fullName>
    </submittedName>
</protein>
<reference evidence="1" key="4">
    <citation type="submission" date="2019-03" db="UniProtKB">
        <authorList>
            <consortium name="EnsemblPlants"/>
        </authorList>
    </citation>
    <scope>IDENTIFICATION</scope>
</reference>
<dbReference type="AlphaFoldDB" id="A0A453NPW4"/>
<reference evidence="1" key="5">
    <citation type="journal article" date="2021" name="G3 (Bethesda)">
        <title>Aegilops tauschii genome assembly Aet v5.0 features greater sequence contiguity and improved annotation.</title>
        <authorList>
            <person name="Wang L."/>
            <person name="Zhu T."/>
            <person name="Rodriguez J.C."/>
            <person name="Deal K.R."/>
            <person name="Dubcovsky J."/>
            <person name="McGuire P.E."/>
            <person name="Lux T."/>
            <person name="Spannagl M."/>
            <person name="Mayer K.F.X."/>
            <person name="Baldrich P."/>
            <person name="Meyers B.C."/>
            <person name="Huo N."/>
            <person name="Gu Y.Q."/>
            <person name="Zhou H."/>
            <person name="Devos K.M."/>
            <person name="Bennetzen J.L."/>
            <person name="Unver T."/>
            <person name="Budak H."/>
            <person name="Gulick P.J."/>
            <person name="Galiba G."/>
            <person name="Kalapos B."/>
            <person name="Nelson D.R."/>
            <person name="Li P."/>
            <person name="You F.M."/>
            <person name="Luo M.C."/>
            <person name="Dvorak J."/>
        </authorList>
    </citation>
    <scope>NUCLEOTIDE SEQUENCE [LARGE SCALE GENOMIC DNA]</scope>
    <source>
        <strain evidence="1">cv. AL8/78</strain>
    </source>
</reference>
<dbReference type="EnsemblPlants" id="AET6Gv20442600.23">
    <property type="protein sequence ID" value="AET6Gv20442600.23"/>
    <property type="gene ID" value="AET6Gv20442600"/>
</dbReference>
<name>A0A453NPW4_AEGTS</name>
<keyword evidence="2" id="KW-1185">Reference proteome</keyword>
<reference evidence="2" key="2">
    <citation type="journal article" date="2017" name="Nat. Plants">
        <title>The Aegilops tauschii genome reveals multiple impacts of transposons.</title>
        <authorList>
            <person name="Zhao G."/>
            <person name="Zou C."/>
            <person name="Li K."/>
            <person name="Wang K."/>
            <person name="Li T."/>
            <person name="Gao L."/>
            <person name="Zhang X."/>
            <person name="Wang H."/>
            <person name="Yang Z."/>
            <person name="Liu X."/>
            <person name="Jiang W."/>
            <person name="Mao L."/>
            <person name="Kong X."/>
            <person name="Jiao Y."/>
            <person name="Jia J."/>
        </authorList>
    </citation>
    <scope>NUCLEOTIDE SEQUENCE [LARGE SCALE GENOMIC DNA]</scope>
    <source>
        <strain evidence="2">cv. AL8/78</strain>
    </source>
</reference>
<reference evidence="2" key="1">
    <citation type="journal article" date="2014" name="Science">
        <title>Ancient hybridizations among the ancestral genomes of bread wheat.</title>
        <authorList>
            <consortium name="International Wheat Genome Sequencing Consortium,"/>
            <person name="Marcussen T."/>
            <person name="Sandve S.R."/>
            <person name="Heier L."/>
            <person name="Spannagl M."/>
            <person name="Pfeifer M."/>
            <person name="Jakobsen K.S."/>
            <person name="Wulff B.B."/>
            <person name="Steuernagel B."/>
            <person name="Mayer K.F."/>
            <person name="Olsen O.A."/>
        </authorList>
    </citation>
    <scope>NUCLEOTIDE SEQUENCE [LARGE SCALE GENOMIC DNA]</scope>
    <source>
        <strain evidence="2">cv. AL8/78</strain>
    </source>
</reference>
<organism evidence="1 2">
    <name type="scientific">Aegilops tauschii subsp. strangulata</name>
    <name type="common">Goatgrass</name>
    <dbReference type="NCBI Taxonomy" id="200361"/>
    <lineage>
        <taxon>Eukaryota</taxon>
        <taxon>Viridiplantae</taxon>
        <taxon>Streptophyta</taxon>
        <taxon>Embryophyta</taxon>
        <taxon>Tracheophyta</taxon>
        <taxon>Spermatophyta</taxon>
        <taxon>Magnoliopsida</taxon>
        <taxon>Liliopsida</taxon>
        <taxon>Poales</taxon>
        <taxon>Poaceae</taxon>
        <taxon>BOP clade</taxon>
        <taxon>Pooideae</taxon>
        <taxon>Triticodae</taxon>
        <taxon>Triticeae</taxon>
        <taxon>Triticinae</taxon>
        <taxon>Aegilops</taxon>
    </lineage>
</organism>
<reference evidence="1" key="3">
    <citation type="journal article" date="2017" name="Nature">
        <title>Genome sequence of the progenitor of the wheat D genome Aegilops tauschii.</title>
        <authorList>
            <person name="Luo M.C."/>
            <person name="Gu Y.Q."/>
            <person name="Puiu D."/>
            <person name="Wang H."/>
            <person name="Twardziok S.O."/>
            <person name="Deal K.R."/>
            <person name="Huo N."/>
            <person name="Zhu T."/>
            <person name="Wang L."/>
            <person name="Wang Y."/>
            <person name="McGuire P.E."/>
            <person name="Liu S."/>
            <person name="Long H."/>
            <person name="Ramasamy R.K."/>
            <person name="Rodriguez J.C."/>
            <person name="Van S.L."/>
            <person name="Yuan L."/>
            <person name="Wang Z."/>
            <person name="Xia Z."/>
            <person name="Xiao L."/>
            <person name="Anderson O.D."/>
            <person name="Ouyang S."/>
            <person name="Liang Y."/>
            <person name="Zimin A.V."/>
            <person name="Pertea G."/>
            <person name="Qi P."/>
            <person name="Bennetzen J.L."/>
            <person name="Dai X."/>
            <person name="Dawson M.W."/>
            <person name="Muller H.G."/>
            <person name="Kugler K."/>
            <person name="Rivarola-Duarte L."/>
            <person name="Spannagl M."/>
            <person name="Mayer K.F.X."/>
            <person name="Lu F.H."/>
            <person name="Bevan M.W."/>
            <person name="Leroy P."/>
            <person name="Li P."/>
            <person name="You F.M."/>
            <person name="Sun Q."/>
            <person name="Liu Z."/>
            <person name="Lyons E."/>
            <person name="Wicker T."/>
            <person name="Salzberg S.L."/>
            <person name="Devos K.M."/>
            <person name="Dvorak J."/>
        </authorList>
    </citation>
    <scope>NUCLEOTIDE SEQUENCE [LARGE SCALE GENOMIC DNA]</scope>
    <source>
        <strain evidence="1">cv. AL8/78</strain>
    </source>
</reference>
<sequence length="195" mass="22613">NFPDVKVLFLWPGETCHFMSKFLITWNALEVVSNGICSQDSKNLLCQHCAVNQDGSLAVRHMFDTDWLFLAEVSKIRSMEENQNVSKVSINKLEDDGLMKHSRYLQLSAMKALEVLKSIPASARRTLPVLTNSQEYWLPMLPKPVNQSIIPSKSTTWWGIHFIFMMARALLLAKKEDLSRTLRYEQLPVFQKYYW</sequence>
<proteinExistence type="predicted"/>
<dbReference type="Proteomes" id="UP000015105">
    <property type="component" value="Chromosome 6D"/>
</dbReference>